<dbReference type="HOGENOM" id="CLU_883354_0_0_1"/>
<feature type="compositionally biased region" description="Low complexity" evidence="1">
    <location>
        <begin position="23"/>
        <end position="39"/>
    </location>
</feature>
<gene>
    <name evidence="3" type="ORF">A1Q1_08246</name>
</gene>
<proteinExistence type="predicted"/>
<evidence type="ECO:0000313" key="4">
    <source>
        <dbReference type="Proteomes" id="UP000002748"/>
    </source>
</evidence>
<dbReference type="RefSeq" id="XP_014181868.1">
    <property type="nucleotide sequence ID" value="XM_014326393.1"/>
</dbReference>
<feature type="transmembrane region" description="Helical" evidence="2">
    <location>
        <begin position="205"/>
        <end position="225"/>
    </location>
</feature>
<dbReference type="PANTHER" id="PTHR37488:SF2">
    <property type="entry name" value="DUF1275 DOMAIN-CONTAINING PROTEIN"/>
    <property type="match status" value="1"/>
</dbReference>
<dbReference type="EMBL" id="ALBS01000096">
    <property type="protein sequence ID" value="EJT50694.1"/>
    <property type="molecule type" value="Genomic_DNA"/>
</dbReference>
<dbReference type="OrthoDB" id="5288586at2759"/>
<dbReference type="Proteomes" id="UP000002748">
    <property type="component" value="Unassembled WGS sequence"/>
</dbReference>
<feature type="region of interest" description="Disordered" evidence="1">
    <location>
        <begin position="1"/>
        <end position="45"/>
    </location>
</feature>
<evidence type="ECO:0000313" key="3">
    <source>
        <dbReference type="EMBL" id="EJT50694.1"/>
    </source>
</evidence>
<comment type="caution">
    <text evidence="3">The sequence shown here is derived from an EMBL/GenBank/DDBJ whole genome shotgun (WGS) entry which is preliminary data.</text>
</comment>
<evidence type="ECO:0008006" key="5">
    <source>
        <dbReference type="Google" id="ProtNLM"/>
    </source>
</evidence>
<keyword evidence="2" id="KW-0472">Membrane</keyword>
<keyword evidence="2" id="KW-1133">Transmembrane helix</keyword>
<dbReference type="AlphaFoldDB" id="J6F177"/>
<protein>
    <recommendedName>
        <fullName evidence="5">DUF1275 domain protein</fullName>
    </recommendedName>
</protein>
<reference evidence="3 4" key="1">
    <citation type="journal article" date="2012" name="Eukaryot. Cell">
        <title>Draft genome sequence of CBS 2479, the standard type strain of Trichosporon asahii.</title>
        <authorList>
            <person name="Yang R.Y."/>
            <person name="Li H.T."/>
            <person name="Zhu H."/>
            <person name="Zhou G.P."/>
            <person name="Wang M."/>
            <person name="Wang L."/>
        </authorList>
    </citation>
    <scope>NUCLEOTIDE SEQUENCE [LARGE SCALE GENOMIC DNA]</scope>
    <source>
        <strain evidence="4">ATCC 90039 / CBS 2479 / JCM 2466 / KCTC 7840 / NCYC 2677 / UAMH 7654</strain>
    </source>
</reference>
<organism evidence="3 4">
    <name type="scientific">Trichosporon asahii var. asahii (strain ATCC 90039 / CBS 2479 / JCM 2466 / KCTC 7840 / NBRC 103889/ NCYC 2677 / UAMH 7654)</name>
    <name type="common">Yeast</name>
    <dbReference type="NCBI Taxonomy" id="1186058"/>
    <lineage>
        <taxon>Eukaryota</taxon>
        <taxon>Fungi</taxon>
        <taxon>Dikarya</taxon>
        <taxon>Basidiomycota</taxon>
        <taxon>Agaricomycotina</taxon>
        <taxon>Tremellomycetes</taxon>
        <taxon>Trichosporonales</taxon>
        <taxon>Trichosporonaceae</taxon>
        <taxon>Trichosporon</taxon>
    </lineage>
</organism>
<dbReference type="VEuPathDB" id="FungiDB:A1Q1_08246"/>
<dbReference type="PANTHER" id="PTHR37488">
    <property type="entry name" value="DUF1275 DOMAIN-CONTAINING PROTEIN"/>
    <property type="match status" value="1"/>
</dbReference>
<evidence type="ECO:0000256" key="1">
    <source>
        <dbReference type="SAM" id="MobiDB-lite"/>
    </source>
</evidence>
<feature type="transmembrane region" description="Helical" evidence="2">
    <location>
        <begin position="297"/>
        <end position="313"/>
    </location>
</feature>
<feature type="transmembrane region" description="Helical" evidence="2">
    <location>
        <begin position="319"/>
        <end position="338"/>
    </location>
</feature>
<dbReference type="InterPro" id="IPR010699">
    <property type="entry name" value="DUF1275"/>
</dbReference>
<sequence>MANYGAVARRQRSAPALGSERQPLLPSDSSNSSTTTVNDLNDRKNANGHAQASFFTRFMAHPRVAPDPEDRLFKDSDEETWASAQLGAPDMVASNLVITLSTAMLDAVMYRLYGTFATNQTGNTVFLTLAALHWGTSKLILAIASLGGFFGAGLIMGQLGARFGESPLHSSPCLAMSRVISHGHPEAPGLGAGRDANDKGHRRRWWVVTTMTYQCVILLIFTWVVSPYGPRIIAPGGQFEWVGMLLSAIQGGPQVVMATNLGVPEMPTAMVTSAYAGLISDVKLFSRGFSVPRDRRIVYLITFWIGSFVGLGVEQGTTAWFASFLSAVLKLIALWMIVRARPSGVSGSARG</sequence>
<dbReference type="GeneID" id="25991758"/>
<evidence type="ECO:0000256" key="2">
    <source>
        <dbReference type="SAM" id="Phobius"/>
    </source>
</evidence>
<name>J6F177_TRIAS</name>
<keyword evidence="2" id="KW-0812">Transmembrane</keyword>
<dbReference type="Pfam" id="PF06912">
    <property type="entry name" value="DUF1275"/>
    <property type="match status" value="1"/>
</dbReference>
<accession>J6F177</accession>
<dbReference type="KEGG" id="tasa:A1Q1_08246"/>
<feature type="transmembrane region" description="Helical" evidence="2">
    <location>
        <begin position="139"/>
        <end position="161"/>
    </location>
</feature>